<dbReference type="HOGENOM" id="CLU_451221_0_0_12"/>
<evidence type="ECO:0000256" key="1">
    <source>
        <dbReference type="SAM" id="Phobius"/>
    </source>
</evidence>
<reference evidence="3 4" key="1">
    <citation type="submission" date="2012-06" db="EMBL/GenBank/DDBJ databases">
        <title>The complete chromosome of genome of Turneriella parva DSM 21527.</title>
        <authorList>
            <consortium name="US DOE Joint Genome Institute (JGI-PGF)"/>
            <person name="Lucas S."/>
            <person name="Han J."/>
            <person name="Lapidus A."/>
            <person name="Bruce D."/>
            <person name="Goodwin L."/>
            <person name="Pitluck S."/>
            <person name="Peters L."/>
            <person name="Kyrpides N."/>
            <person name="Mavromatis K."/>
            <person name="Ivanova N."/>
            <person name="Mikhailova N."/>
            <person name="Chertkov O."/>
            <person name="Detter J.C."/>
            <person name="Tapia R."/>
            <person name="Han C."/>
            <person name="Land M."/>
            <person name="Hauser L."/>
            <person name="Markowitz V."/>
            <person name="Cheng J.-F."/>
            <person name="Hugenholtz P."/>
            <person name="Woyke T."/>
            <person name="Wu D."/>
            <person name="Gronow S."/>
            <person name="Wellnitz S."/>
            <person name="Brambilla E."/>
            <person name="Klenk H.-P."/>
            <person name="Eisen J.A."/>
        </authorList>
    </citation>
    <scope>NUCLEOTIDE SEQUENCE [LARGE SCALE GENOMIC DNA]</scope>
    <source>
        <strain evidence="4">ATCC BAA-1111 / DSM 21527 / NCTC 11395 / H</strain>
    </source>
</reference>
<keyword evidence="4" id="KW-1185">Reference proteome</keyword>
<evidence type="ECO:0000313" key="3">
    <source>
        <dbReference type="EMBL" id="AFM13804.1"/>
    </source>
</evidence>
<keyword evidence="1" id="KW-1133">Transmembrane helix</keyword>
<dbReference type="STRING" id="869212.Turpa_3165"/>
<keyword evidence="1" id="KW-0812">Transmembrane</keyword>
<sequence length="605" mass="66709">MSERVNDSLAPQESAPVEAKGFKCPNCGGPVNLELPGKSQTVRCPYCSSILEPEHDVLVLRDKYNEKLKYRMWIPLGATGRLGGVEFKCVGMVVRGDDDGGEWSEYLLFNPYHGYRYLVESSGHWTLVRSEPGLGFDSSGRPGMTGPTGKIQLAGKKLKYFTHYDATVKSIVGEFPWQASLGEENEVTEYINPPYQASCEVVYAYVDKNGKQYSKKELEDLANEAKRSNADRGEELNEITQNRRLTESNWSIGEYKYPEEIQAAFDLKEMPAKVGFGMCEPNPAKRRFLFALAWSAMLFLATTVTCSIVSGRAESKPVLNRTLSLNSAEFEYKTEGATDYLEFNFEPGEIELPKETNVEFRFSSSLSQQWISFNVFMINEATGAGYIYDGELSRYYGGSGEDAWSEGSNDTEFETEKMPAGTYYLFVAGATNVGVAEFKTSLLRYGQRIDAPPVPATGMLGKAQPGKTAGASAAPLKLSPAEARMRIIALFKKYDPAKAAQTDALLRTYKGREAQLVAELQAKYEPAAAAAGTAPPQAAAPAAAGKTGKLLPMDFPGRAFAPKLTITMNAKRDVASVGSAVLFVFTLIGFLIYYYIRYRMKEGER</sequence>
<dbReference type="InterPro" id="IPR025235">
    <property type="entry name" value="DUF4178"/>
</dbReference>
<proteinExistence type="predicted"/>
<dbReference type="EMBL" id="CP002959">
    <property type="protein sequence ID" value="AFM13804.1"/>
    <property type="molecule type" value="Genomic_DNA"/>
</dbReference>
<dbReference type="AlphaFoldDB" id="I4B947"/>
<gene>
    <name evidence="3" type="ordered locus">Turpa_3165</name>
</gene>
<dbReference type="Gene3D" id="2.20.28.30">
    <property type="entry name" value="RNA polymerase ii, chain L"/>
    <property type="match status" value="1"/>
</dbReference>
<feature type="transmembrane region" description="Helical" evidence="1">
    <location>
        <begin position="574"/>
        <end position="596"/>
    </location>
</feature>
<dbReference type="PATRIC" id="fig|869212.3.peg.3194"/>
<dbReference type="Proteomes" id="UP000006048">
    <property type="component" value="Chromosome"/>
</dbReference>
<evidence type="ECO:0000313" key="4">
    <source>
        <dbReference type="Proteomes" id="UP000006048"/>
    </source>
</evidence>
<feature type="domain" description="DUF4178" evidence="2">
    <location>
        <begin position="76"/>
        <end position="193"/>
    </location>
</feature>
<dbReference type="KEGG" id="tpx:Turpa_3165"/>
<dbReference type="OrthoDB" id="228033at2"/>
<dbReference type="Pfam" id="PF13785">
    <property type="entry name" value="DUF4178"/>
    <property type="match status" value="1"/>
</dbReference>
<evidence type="ECO:0000259" key="2">
    <source>
        <dbReference type="Pfam" id="PF13785"/>
    </source>
</evidence>
<protein>
    <recommendedName>
        <fullName evidence="2">DUF4178 domain-containing protein</fullName>
    </recommendedName>
</protein>
<dbReference type="RefSeq" id="WP_014804304.1">
    <property type="nucleotide sequence ID" value="NC_018020.1"/>
</dbReference>
<accession>I4B947</accession>
<keyword evidence="1" id="KW-0472">Membrane</keyword>
<name>I4B947_TURPD</name>
<organism evidence="3 4">
    <name type="scientific">Turneriella parva (strain ATCC BAA-1111 / DSM 21527 / NCTC 11395 / H)</name>
    <name type="common">Leptospira parva</name>
    <dbReference type="NCBI Taxonomy" id="869212"/>
    <lineage>
        <taxon>Bacteria</taxon>
        <taxon>Pseudomonadati</taxon>
        <taxon>Spirochaetota</taxon>
        <taxon>Spirochaetia</taxon>
        <taxon>Leptospirales</taxon>
        <taxon>Leptospiraceae</taxon>
        <taxon>Turneriella</taxon>
    </lineage>
</organism>